<feature type="domain" description="Plasmid pRiA4b Orf3-like" evidence="1">
    <location>
        <begin position="2"/>
        <end position="145"/>
    </location>
</feature>
<accession>S9R1Y8</accession>
<comment type="caution">
    <text evidence="2">The sequence shown here is derived from an EMBL/GenBank/DDBJ whole genome shotgun (WGS) entry which is preliminary data.</text>
</comment>
<sequence>MKLHAILQEAFGWTNSHLHQFETRSKIYGPRLPGDELGFFRPILDERKYLLSDLAPAARASFSYVYDMGDNWVHRIRVKKVQPAQARMRYPACTAGARAAPPEDCGGVPGYDNLLEALRNPGHEGREELLEWVGGSYDPEAFDLEATDKAIRAAR</sequence>
<evidence type="ECO:0000313" key="2">
    <source>
        <dbReference type="EMBL" id="EPX62923.1"/>
    </source>
</evidence>
<dbReference type="EMBL" id="ANAH02000006">
    <property type="protein sequence ID" value="EPX62923.1"/>
    <property type="molecule type" value="Genomic_DNA"/>
</dbReference>
<dbReference type="PANTHER" id="PTHR41878:SF1">
    <property type="entry name" value="TNPR PROTEIN"/>
    <property type="match status" value="1"/>
</dbReference>
<dbReference type="PANTHER" id="PTHR41878">
    <property type="entry name" value="LEXA REPRESSOR-RELATED"/>
    <property type="match status" value="1"/>
</dbReference>
<evidence type="ECO:0000259" key="1">
    <source>
        <dbReference type="Pfam" id="PF07929"/>
    </source>
</evidence>
<organism evidence="2 3">
    <name type="scientific">Cystobacter fuscus (strain ATCC 25194 / DSM 2262 / NBRC 100088 / M29)</name>
    <dbReference type="NCBI Taxonomy" id="1242864"/>
    <lineage>
        <taxon>Bacteria</taxon>
        <taxon>Pseudomonadati</taxon>
        <taxon>Myxococcota</taxon>
        <taxon>Myxococcia</taxon>
        <taxon>Myxococcales</taxon>
        <taxon>Cystobacterineae</taxon>
        <taxon>Archangiaceae</taxon>
        <taxon>Cystobacter</taxon>
    </lineage>
</organism>
<dbReference type="Gene3D" id="3.10.290.30">
    <property type="entry name" value="MM3350-like"/>
    <property type="match status" value="1"/>
</dbReference>
<name>S9R1Y8_CYSF2</name>
<proteinExistence type="predicted"/>
<dbReference type="InterPro" id="IPR012912">
    <property type="entry name" value="Plasmid_pRiA4b_Orf3-like"/>
</dbReference>
<dbReference type="eggNOG" id="COG4974">
    <property type="taxonomic scope" value="Bacteria"/>
</dbReference>
<dbReference type="SUPFAM" id="SSF159941">
    <property type="entry name" value="MM3350-like"/>
    <property type="match status" value="1"/>
</dbReference>
<keyword evidence="3" id="KW-1185">Reference proteome</keyword>
<dbReference type="AlphaFoldDB" id="S9R1Y8"/>
<dbReference type="Pfam" id="PF07929">
    <property type="entry name" value="PRiA4_ORF3"/>
    <property type="match status" value="1"/>
</dbReference>
<gene>
    <name evidence="2" type="ORF">D187_006333</name>
</gene>
<evidence type="ECO:0000313" key="3">
    <source>
        <dbReference type="Proteomes" id="UP000011682"/>
    </source>
</evidence>
<dbReference type="Proteomes" id="UP000011682">
    <property type="component" value="Unassembled WGS sequence"/>
</dbReference>
<dbReference type="InterPro" id="IPR024047">
    <property type="entry name" value="MM3350-like_sf"/>
</dbReference>
<reference evidence="2" key="1">
    <citation type="submission" date="2013-05" db="EMBL/GenBank/DDBJ databases">
        <title>Genome assembly of Cystobacter fuscus DSM 2262.</title>
        <authorList>
            <person name="Sharma G."/>
            <person name="Khatri I."/>
            <person name="Kaur C."/>
            <person name="Mayilraj S."/>
            <person name="Subramanian S."/>
        </authorList>
    </citation>
    <scope>NUCLEOTIDE SEQUENCE [LARGE SCALE GENOMIC DNA]</scope>
    <source>
        <strain evidence="2">DSM 2262</strain>
    </source>
</reference>
<protein>
    <submittedName>
        <fullName evidence="2">Plasmid pRiA4b ORF-3 family protein</fullName>
    </submittedName>
</protein>